<dbReference type="Gene3D" id="1.10.30.10">
    <property type="entry name" value="High mobility group box domain"/>
    <property type="match status" value="1"/>
</dbReference>
<dbReference type="GO" id="GO:0005634">
    <property type="term" value="C:nucleus"/>
    <property type="evidence" value="ECO:0007669"/>
    <property type="project" value="UniProtKB-UniRule"/>
</dbReference>
<name>A0A9W4SUK5_9GLOM</name>
<feature type="domain" description="HMG box" evidence="2">
    <location>
        <begin position="19"/>
        <end position="85"/>
    </location>
</feature>
<reference evidence="3" key="1">
    <citation type="submission" date="2022-08" db="EMBL/GenBank/DDBJ databases">
        <authorList>
            <person name="Kallberg Y."/>
            <person name="Tangrot J."/>
            <person name="Rosling A."/>
        </authorList>
    </citation>
    <scope>NUCLEOTIDE SEQUENCE</scope>
    <source>
        <strain evidence="3">Wild A</strain>
    </source>
</reference>
<sequence length="298" mass="34683">MNFHFLEPQTTDGSEKVTEKRIPNAFIYYRNEMMQYNKDNLPMTEFSKIVSLLWRNMPEDEKAERIRNYQIRWEQRYSNTVNEHATAVQNSKSSCSIPSVAIQMGERSDSNTSMAVDRFNQYQPCSNVMNYQHFVDGQMDENSDSNTLIAAVGQFNQCHFFPNAANEENVVSRRMGENSSMAEVGQFNLYQTFPYVMNNENDVYDQMSESLDSNLSMYQSVSNTMIDEYSLSGQMSESLELNSSMEFNQYQGEYLESAPLMASYYQFNQYQTFPNARNDEHYVADSIYSFDSRYGNNL</sequence>
<keyword evidence="1" id="KW-0238">DNA-binding</keyword>
<dbReference type="GO" id="GO:0003677">
    <property type="term" value="F:DNA binding"/>
    <property type="evidence" value="ECO:0007669"/>
    <property type="project" value="UniProtKB-UniRule"/>
</dbReference>
<accession>A0A9W4SUK5</accession>
<evidence type="ECO:0000313" key="4">
    <source>
        <dbReference type="Proteomes" id="UP001153678"/>
    </source>
</evidence>
<dbReference type="AlphaFoldDB" id="A0A9W4SUK5"/>
<dbReference type="InterPro" id="IPR036910">
    <property type="entry name" value="HMG_box_dom_sf"/>
</dbReference>
<gene>
    <name evidence="3" type="ORF">FWILDA_LOCUS9971</name>
</gene>
<keyword evidence="1" id="KW-0539">Nucleus</keyword>
<protein>
    <submittedName>
        <fullName evidence="3">11429_t:CDS:1</fullName>
    </submittedName>
</protein>
<evidence type="ECO:0000256" key="1">
    <source>
        <dbReference type="PROSITE-ProRule" id="PRU00267"/>
    </source>
</evidence>
<proteinExistence type="predicted"/>
<organism evidence="3 4">
    <name type="scientific">Funneliformis geosporum</name>
    <dbReference type="NCBI Taxonomy" id="1117311"/>
    <lineage>
        <taxon>Eukaryota</taxon>
        <taxon>Fungi</taxon>
        <taxon>Fungi incertae sedis</taxon>
        <taxon>Mucoromycota</taxon>
        <taxon>Glomeromycotina</taxon>
        <taxon>Glomeromycetes</taxon>
        <taxon>Glomerales</taxon>
        <taxon>Glomeraceae</taxon>
        <taxon>Funneliformis</taxon>
    </lineage>
</organism>
<dbReference type="PROSITE" id="PS50118">
    <property type="entry name" value="HMG_BOX_2"/>
    <property type="match status" value="1"/>
</dbReference>
<evidence type="ECO:0000313" key="3">
    <source>
        <dbReference type="EMBL" id="CAI2181214.1"/>
    </source>
</evidence>
<comment type="caution">
    <text evidence="3">The sequence shown here is derived from an EMBL/GenBank/DDBJ whole genome shotgun (WGS) entry which is preliminary data.</text>
</comment>
<feature type="DNA-binding region" description="HMG box" evidence="1">
    <location>
        <begin position="19"/>
        <end position="85"/>
    </location>
</feature>
<dbReference type="OrthoDB" id="4777606at2759"/>
<dbReference type="SUPFAM" id="SSF47095">
    <property type="entry name" value="HMG-box"/>
    <property type="match status" value="1"/>
</dbReference>
<dbReference type="Proteomes" id="UP001153678">
    <property type="component" value="Unassembled WGS sequence"/>
</dbReference>
<keyword evidence="4" id="KW-1185">Reference proteome</keyword>
<dbReference type="EMBL" id="CAMKVN010002457">
    <property type="protein sequence ID" value="CAI2181214.1"/>
    <property type="molecule type" value="Genomic_DNA"/>
</dbReference>
<evidence type="ECO:0000259" key="2">
    <source>
        <dbReference type="PROSITE" id="PS50118"/>
    </source>
</evidence>
<dbReference type="InterPro" id="IPR009071">
    <property type="entry name" value="HMG_box_dom"/>
</dbReference>